<feature type="transmembrane region" description="Helical" evidence="8">
    <location>
        <begin position="166"/>
        <end position="190"/>
    </location>
</feature>
<dbReference type="GO" id="GO:0055085">
    <property type="term" value="P:transmembrane transport"/>
    <property type="evidence" value="ECO:0007669"/>
    <property type="project" value="InterPro"/>
</dbReference>
<feature type="domain" description="ABC transmembrane type-1" evidence="9">
    <location>
        <begin position="98"/>
        <end position="289"/>
    </location>
</feature>
<evidence type="ECO:0000256" key="5">
    <source>
        <dbReference type="ARBA" id="ARBA00022692"/>
    </source>
</evidence>
<feature type="transmembrane region" description="Helical" evidence="8">
    <location>
        <begin position="136"/>
        <end position="160"/>
    </location>
</feature>
<evidence type="ECO:0000313" key="10">
    <source>
        <dbReference type="EMBL" id="ROR83454.1"/>
    </source>
</evidence>
<proteinExistence type="inferred from homology"/>
<reference evidence="10 11" key="1">
    <citation type="submission" date="2018-11" db="EMBL/GenBank/DDBJ databases">
        <title>Sequencing the genomes of 1000 actinobacteria strains.</title>
        <authorList>
            <person name="Klenk H.-P."/>
        </authorList>
    </citation>
    <scope>NUCLEOTIDE SEQUENCE [LARGE SCALE GENOMIC DNA]</scope>
    <source>
        <strain evidence="10 11">DSM 14012</strain>
    </source>
</reference>
<keyword evidence="5 8" id="KW-0812">Transmembrane</keyword>
<sequence>MTALSDVDDLDTRSVLTARGPSASPDARRVRRKDRGIDPVPWWLTVIGTLVALYFILPTLIVIPLSFSAASAFQFPPTEFSLRWYENFFTDPKWLSSLGNSFLVAILAAVIATLVGTAAAVGLNRLTGRLAGFLRTLLMISMVTPAIVVAVAVYVSFLQWHLTGSLLGYVLAHAALGVPFVLVSVTTALGGFDPKLLRASASLGASPLRSFITVTMPLISRGVLTGAIFAFVTSFDEVVIALFLRSPTFQTLPVQMYNSVTFELDPTISASSSLVVVAVTIIFLVPMLIGSRTKNR</sequence>
<dbReference type="Proteomes" id="UP000266915">
    <property type="component" value="Unassembled WGS sequence"/>
</dbReference>
<keyword evidence="4" id="KW-0997">Cell inner membrane</keyword>
<evidence type="ECO:0000256" key="3">
    <source>
        <dbReference type="ARBA" id="ARBA00022475"/>
    </source>
</evidence>
<gene>
    <name evidence="10" type="ORF">EDD42_3565</name>
</gene>
<dbReference type="InterPro" id="IPR035906">
    <property type="entry name" value="MetI-like_sf"/>
</dbReference>
<evidence type="ECO:0000259" key="9">
    <source>
        <dbReference type="PROSITE" id="PS50928"/>
    </source>
</evidence>
<protein>
    <submittedName>
        <fullName evidence="10">Putative spermidine/putrescine transport system permease protein</fullName>
    </submittedName>
</protein>
<evidence type="ECO:0000256" key="6">
    <source>
        <dbReference type="ARBA" id="ARBA00022989"/>
    </source>
</evidence>
<dbReference type="CDD" id="cd06261">
    <property type="entry name" value="TM_PBP2"/>
    <property type="match status" value="1"/>
</dbReference>
<accession>A0A3N2C810</accession>
<keyword evidence="11" id="KW-1185">Reference proteome</keyword>
<comment type="similarity">
    <text evidence="8">Belongs to the binding-protein-dependent transport system permease family.</text>
</comment>
<dbReference type="PROSITE" id="PS50928">
    <property type="entry name" value="ABC_TM1"/>
    <property type="match status" value="1"/>
</dbReference>
<evidence type="ECO:0000256" key="4">
    <source>
        <dbReference type="ARBA" id="ARBA00022519"/>
    </source>
</evidence>
<name>A0A3N2C810_9MICO</name>
<evidence type="ECO:0000256" key="7">
    <source>
        <dbReference type="ARBA" id="ARBA00023136"/>
    </source>
</evidence>
<dbReference type="AlphaFoldDB" id="A0A3N2C810"/>
<feature type="transmembrane region" description="Helical" evidence="8">
    <location>
        <begin position="268"/>
        <end position="289"/>
    </location>
</feature>
<dbReference type="GO" id="GO:0005886">
    <property type="term" value="C:plasma membrane"/>
    <property type="evidence" value="ECO:0007669"/>
    <property type="project" value="UniProtKB-SubCell"/>
</dbReference>
<dbReference type="PANTHER" id="PTHR43357:SF4">
    <property type="entry name" value="INNER MEMBRANE ABC TRANSPORTER PERMEASE PROTEIN YDCV"/>
    <property type="match status" value="1"/>
</dbReference>
<comment type="subcellular location">
    <subcellularLocation>
        <location evidence="1">Cell inner membrane</location>
        <topology evidence="1">Multi-pass membrane protein</topology>
    </subcellularLocation>
    <subcellularLocation>
        <location evidence="8">Cell membrane</location>
        <topology evidence="8">Multi-pass membrane protein</topology>
    </subcellularLocation>
</comment>
<dbReference type="Pfam" id="PF00528">
    <property type="entry name" value="BPD_transp_1"/>
    <property type="match status" value="1"/>
</dbReference>
<dbReference type="SUPFAM" id="SSF161098">
    <property type="entry name" value="MetI-like"/>
    <property type="match status" value="1"/>
</dbReference>
<evidence type="ECO:0000256" key="2">
    <source>
        <dbReference type="ARBA" id="ARBA00022448"/>
    </source>
</evidence>
<dbReference type="PANTHER" id="PTHR43357">
    <property type="entry name" value="INNER MEMBRANE ABC TRANSPORTER PERMEASE PROTEIN YDCV"/>
    <property type="match status" value="1"/>
</dbReference>
<evidence type="ECO:0000313" key="11">
    <source>
        <dbReference type="Proteomes" id="UP000266915"/>
    </source>
</evidence>
<keyword evidence="2 8" id="KW-0813">Transport</keyword>
<dbReference type="RefSeq" id="WP_085511286.1">
    <property type="nucleotide sequence ID" value="NZ_FXAP01000002.1"/>
</dbReference>
<dbReference type="EMBL" id="RKHL01000001">
    <property type="protein sequence ID" value="ROR83454.1"/>
    <property type="molecule type" value="Genomic_DNA"/>
</dbReference>
<keyword evidence="7 8" id="KW-0472">Membrane</keyword>
<feature type="transmembrane region" description="Helical" evidence="8">
    <location>
        <begin position="102"/>
        <end position="124"/>
    </location>
</feature>
<dbReference type="Gene3D" id="1.10.3720.10">
    <property type="entry name" value="MetI-like"/>
    <property type="match status" value="1"/>
</dbReference>
<keyword evidence="3" id="KW-1003">Cell membrane</keyword>
<comment type="caution">
    <text evidence="10">The sequence shown here is derived from an EMBL/GenBank/DDBJ whole genome shotgun (WGS) entry which is preliminary data.</text>
</comment>
<keyword evidence="6 8" id="KW-1133">Transmembrane helix</keyword>
<dbReference type="InterPro" id="IPR000515">
    <property type="entry name" value="MetI-like"/>
</dbReference>
<organism evidence="10 11">
    <name type="scientific">Plantibacter flavus</name>
    <dbReference type="NCBI Taxonomy" id="150123"/>
    <lineage>
        <taxon>Bacteria</taxon>
        <taxon>Bacillati</taxon>
        <taxon>Actinomycetota</taxon>
        <taxon>Actinomycetes</taxon>
        <taxon>Micrococcales</taxon>
        <taxon>Microbacteriaceae</taxon>
        <taxon>Plantibacter</taxon>
    </lineage>
</organism>
<evidence type="ECO:0000256" key="1">
    <source>
        <dbReference type="ARBA" id="ARBA00004429"/>
    </source>
</evidence>
<feature type="transmembrane region" description="Helical" evidence="8">
    <location>
        <begin position="42"/>
        <end position="67"/>
    </location>
</feature>
<evidence type="ECO:0000256" key="8">
    <source>
        <dbReference type="RuleBase" id="RU363032"/>
    </source>
</evidence>